<dbReference type="Gene3D" id="1.20.930.20">
    <property type="entry name" value="Adaptor protein Cbl, N-terminal domain"/>
    <property type="match status" value="1"/>
</dbReference>
<name>A0A2H3EK91_ARMGA</name>
<dbReference type="GO" id="GO:0007166">
    <property type="term" value="P:cell surface receptor signaling pathway"/>
    <property type="evidence" value="ECO:0007669"/>
    <property type="project" value="InterPro"/>
</dbReference>
<sequence>MLNTCLSLFSSTFKLQQQHLLLFLPVVNMKWIKRRRRVKRRIEEDGIDLAIVTVDILKTAAAAATSIPALGAAAGIVSSILQQISQAQQNTELALRIAARCAGVLATISKHLETLAITPAILNNIRSFEANLYEIQDFIETETSHNIFYLTLHAKQRAGRLQDLQLRVQETMSLFQITTLISIHDIVHRLSTSYLEIKDAVSGQGRLERTLKDEPDVRPVEELDVIPEEELLVGKGFRLLLAQVGGNNAVLKVFEGKDAQENYGKTVNFEKHLIHSNLLRLKSHYASGSSPFIVYNPDIQATAEQVIAAAIPTGVIPTFIAGAQLISGVAAALSHLLRRGTLDLHSLGIENFSIFTNRAGKVVLSFDGFSNSTSVVSRRDRTGLDILSDLCHQTFNAANEILYRDTQARTNDTLEPSNASIVDAENEDQINTASDKPDTVATIDANLSRLRREIMWQGVGGNNMTLDDISYQFKTVVSSLSFTLFSLEHVARTARGYRTVHRCPGYRRQEVTLRPVLSDCKVITHVTPFLHERCMICGKDVEEGQFNCNCGQRALVVGSLDGCITDRGYPADDGISPTVKCSKCSVWGHRHCNDQLDYICWRCIRAASSNHNDDNSGTASTVKPMYGPQMQMVMKYADLSPAELRAKDIQEHIVVFIENHRAQIQRIAAEQNNQ</sequence>
<dbReference type="InParanoid" id="A0A2H3EK91"/>
<dbReference type="OMA" id="HERCMIC"/>
<keyword evidence="2" id="KW-1185">Reference proteome</keyword>
<protein>
    <submittedName>
        <fullName evidence="1">Uncharacterized protein</fullName>
    </submittedName>
</protein>
<evidence type="ECO:0000313" key="2">
    <source>
        <dbReference type="Proteomes" id="UP000217790"/>
    </source>
</evidence>
<proteinExistence type="predicted"/>
<accession>A0A2H3EK91</accession>
<dbReference type="OrthoDB" id="3026831at2759"/>
<evidence type="ECO:0000313" key="1">
    <source>
        <dbReference type="EMBL" id="PBL03693.1"/>
    </source>
</evidence>
<dbReference type="CDD" id="cd21037">
    <property type="entry name" value="MLKL_NTD"/>
    <property type="match status" value="1"/>
</dbReference>
<reference evidence="2" key="1">
    <citation type="journal article" date="2017" name="Nat. Ecol. Evol.">
        <title>Genome expansion and lineage-specific genetic innovations in the forest pathogenic fungi Armillaria.</title>
        <authorList>
            <person name="Sipos G."/>
            <person name="Prasanna A.N."/>
            <person name="Walter M.C."/>
            <person name="O'Connor E."/>
            <person name="Balint B."/>
            <person name="Krizsan K."/>
            <person name="Kiss B."/>
            <person name="Hess J."/>
            <person name="Varga T."/>
            <person name="Slot J."/>
            <person name="Riley R."/>
            <person name="Boka B."/>
            <person name="Rigling D."/>
            <person name="Barry K."/>
            <person name="Lee J."/>
            <person name="Mihaltcheva S."/>
            <person name="LaButti K."/>
            <person name="Lipzen A."/>
            <person name="Waldron R."/>
            <person name="Moloney N.M."/>
            <person name="Sperisen C."/>
            <person name="Kredics L."/>
            <person name="Vagvoelgyi C."/>
            <person name="Patrignani A."/>
            <person name="Fitzpatrick D."/>
            <person name="Nagy I."/>
            <person name="Doyle S."/>
            <person name="Anderson J.B."/>
            <person name="Grigoriev I.V."/>
            <person name="Gueldener U."/>
            <person name="Muensterkoetter M."/>
            <person name="Nagy L.G."/>
        </authorList>
    </citation>
    <scope>NUCLEOTIDE SEQUENCE [LARGE SCALE GENOMIC DNA]</scope>
    <source>
        <strain evidence="2">Ar21-2</strain>
    </source>
</reference>
<dbReference type="InterPro" id="IPR059179">
    <property type="entry name" value="MLKL-like_MCAfunc"/>
</dbReference>
<dbReference type="AlphaFoldDB" id="A0A2H3EK91"/>
<dbReference type="STRING" id="47427.A0A2H3EK91"/>
<organism evidence="1 2">
    <name type="scientific">Armillaria gallica</name>
    <name type="common">Bulbous honey fungus</name>
    <name type="synonym">Armillaria bulbosa</name>
    <dbReference type="NCBI Taxonomy" id="47427"/>
    <lineage>
        <taxon>Eukaryota</taxon>
        <taxon>Fungi</taxon>
        <taxon>Dikarya</taxon>
        <taxon>Basidiomycota</taxon>
        <taxon>Agaricomycotina</taxon>
        <taxon>Agaricomycetes</taxon>
        <taxon>Agaricomycetidae</taxon>
        <taxon>Agaricales</taxon>
        <taxon>Marasmiineae</taxon>
        <taxon>Physalacriaceae</taxon>
        <taxon>Armillaria</taxon>
    </lineage>
</organism>
<dbReference type="InterPro" id="IPR036537">
    <property type="entry name" value="Adaptor_Cbl_N_dom_sf"/>
</dbReference>
<dbReference type="EMBL" id="KZ293644">
    <property type="protein sequence ID" value="PBL03693.1"/>
    <property type="molecule type" value="Genomic_DNA"/>
</dbReference>
<dbReference type="Proteomes" id="UP000217790">
    <property type="component" value="Unassembled WGS sequence"/>
</dbReference>
<gene>
    <name evidence="1" type="ORF">ARMGADRAFT_1070201</name>
</gene>